<accession>A0A5S9P672</accession>
<keyword evidence="2" id="KW-0472">Membrane</keyword>
<evidence type="ECO:0000256" key="2">
    <source>
        <dbReference type="SAM" id="Phobius"/>
    </source>
</evidence>
<name>A0A5S9P672_9GAMM</name>
<feature type="region of interest" description="Disordered" evidence="1">
    <location>
        <begin position="1"/>
        <end position="31"/>
    </location>
</feature>
<feature type="compositionally biased region" description="Polar residues" evidence="1">
    <location>
        <begin position="21"/>
        <end position="31"/>
    </location>
</feature>
<dbReference type="AlphaFoldDB" id="A0A5S9P672"/>
<evidence type="ECO:0000313" key="4">
    <source>
        <dbReference type="Proteomes" id="UP000441399"/>
    </source>
</evidence>
<dbReference type="EMBL" id="CACSIO010000005">
    <property type="protein sequence ID" value="CAA0098998.1"/>
    <property type="molecule type" value="Genomic_DNA"/>
</dbReference>
<keyword evidence="4" id="KW-1185">Reference proteome</keyword>
<feature type="transmembrane region" description="Helical" evidence="2">
    <location>
        <begin position="36"/>
        <end position="54"/>
    </location>
</feature>
<sequence length="108" mass="11765">MKHALNNAKHGVKHRREHSQNLKPNTPRSMPNETRAWVVFSGLLILIAMAFGLVGCGGSPTQPAADASERSTQTSRPKTQQLVYAAKRLGNEPAISLVNDVMNIALHL</sequence>
<protein>
    <submittedName>
        <fullName evidence="3">Uncharacterized protein</fullName>
    </submittedName>
</protein>
<gene>
    <name evidence="3" type="ORF">OPDIPICF_04226</name>
</gene>
<keyword evidence="2" id="KW-0812">Transmembrane</keyword>
<proteinExistence type="predicted"/>
<evidence type="ECO:0000256" key="1">
    <source>
        <dbReference type="SAM" id="MobiDB-lite"/>
    </source>
</evidence>
<keyword evidence="2" id="KW-1133">Transmembrane helix</keyword>
<evidence type="ECO:0000313" key="3">
    <source>
        <dbReference type="EMBL" id="CAA0098998.1"/>
    </source>
</evidence>
<dbReference type="Proteomes" id="UP000441399">
    <property type="component" value="Unassembled WGS sequence"/>
</dbReference>
<reference evidence="3 4" key="1">
    <citation type="submission" date="2019-11" db="EMBL/GenBank/DDBJ databases">
        <authorList>
            <person name="Holert J."/>
        </authorList>
    </citation>
    <scope>NUCLEOTIDE SEQUENCE [LARGE SCALE GENOMIC DNA]</scope>
    <source>
        <strain evidence="3">SB11_3</strain>
    </source>
</reference>
<organism evidence="3 4">
    <name type="scientific">BD1-7 clade bacterium</name>
    <dbReference type="NCBI Taxonomy" id="2029982"/>
    <lineage>
        <taxon>Bacteria</taxon>
        <taxon>Pseudomonadati</taxon>
        <taxon>Pseudomonadota</taxon>
        <taxon>Gammaproteobacteria</taxon>
        <taxon>Cellvibrionales</taxon>
        <taxon>Spongiibacteraceae</taxon>
        <taxon>BD1-7 clade</taxon>
    </lineage>
</organism>